<proteinExistence type="predicted"/>
<dbReference type="EMBL" id="CAJVQC010164111">
    <property type="protein sequence ID" value="CAG8849155.1"/>
    <property type="molecule type" value="Genomic_DNA"/>
</dbReference>
<evidence type="ECO:0000313" key="2">
    <source>
        <dbReference type="Proteomes" id="UP000789920"/>
    </source>
</evidence>
<reference evidence="1" key="1">
    <citation type="submission" date="2021-06" db="EMBL/GenBank/DDBJ databases">
        <authorList>
            <person name="Kallberg Y."/>
            <person name="Tangrot J."/>
            <person name="Rosling A."/>
        </authorList>
    </citation>
    <scope>NUCLEOTIDE SEQUENCE</scope>
    <source>
        <strain evidence="1">MA461A</strain>
    </source>
</reference>
<protein>
    <submittedName>
        <fullName evidence="1">33252_t:CDS:1</fullName>
    </submittedName>
</protein>
<gene>
    <name evidence="1" type="ORF">RPERSI_LOCUS35465</name>
</gene>
<name>A0ACA9SUK4_9GLOM</name>
<feature type="non-terminal residue" evidence="1">
    <location>
        <position position="1"/>
    </location>
</feature>
<evidence type="ECO:0000313" key="1">
    <source>
        <dbReference type="EMBL" id="CAG8849155.1"/>
    </source>
</evidence>
<accession>A0ACA9SUK4</accession>
<dbReference type="Proteomes" id="UP000789920">
    <property type="component" value="Unassembled WGS sequence"/>
</dbReference>
<keyword evidence="2" id="KW-1185">Reference proteome</keyword>
<organism evidence="1 2">
    <name type="scientific">Racocetra persica</name>
    <dbReference type="NCBI Taxonomy" id="160502"/>
    <lineage>
        <taxon>Eukaryota</taxon>
        <taxon>Fungi</taxon>
        <taxon>Fungi incertae sedis</taxon>
        <taxon>Mucoromycota</taxon>
        <taxon>Glomeromycotina</taxon>
        <taxon>Glomeromycetes</taxon>
        <taxon>Diversisporales</taxon>
        <taxon>Gigasporaceae</taxon>
        <taxon>Racocetra</taxon>
    </lineage>
</organism>
<comment type="caution">
    <text evidence="1">The sequence shown here is derived from an EMBL/GenBank/DDBJ whole genome shotgun (WGS) entry which is preliminary data.</text>
</comment>
<sequence length="177" mass="20562">TLEKTLHELIQLVRFHQINREEFMDEVWVYRHLLSDDLIEDIFRCYLGSRAVPLYHAFPVRRGNFKIDSVIINTKIAKLFIRWISEKTLDNKSSKKVPYKFNLLFRSSRDGLSSYTFHKKCNNKGATIVVAKLANSNMLVGGYNPLDWNGSGFKNTTDSFLFSLKDLNNLPSAKLKR</sequence>
<feature type="non-terminal residue" evidence="1">
    <location>
        <position position="177"/>
    </location>
</feature>